<dbReference type="SMART" id="SM00054">
    <property type="entry name" value="EFh"/>
    <property type="match status" value="2"/>
</dbReference>
<sequence>MKTLIWMTATVGFAMTAPVQAQAPRDGERLFAMIDVNGDGKLDKIEIAKMMAMRAERRGDPSLNSPEKIDAFLKRADTNGDGAVDKAELGAMRGAMREGRPDAKN</sequence>
<proteinExistence type="predicted"/>
<comment type="caution">
    <text evidence="2">The sequence shown here is derived from an EMBL/GenBank/DDBJ whole genome shotgun (WGS) entry which is preliminary data.</text>
</comment>
<dbReference type="PROSITE" id="PS00018">
    <property type="entry name" value="EF_HAND_1"/>
    <property type="match status" value="2"/>
</dbReference>
<gene>
    <name evidence="2" type="ORF">K5P26_04520</name>
</gene>
<dbReference type="InterPro" id="IPR002048">
    <property type="entry name" value="EF_hand_dom"/>
</dbReference>
<dbReference type="Proteomes" id="UP001166571">
    <property type="component" value="Unassembled WGS sequence"/>
</dbReference>
<dbReference type="InterPro" id="IPR018247">
    <property type="entry name" value="EF_Hand_1_Ca_BS"/>
</dbReference>
<evidence type="ECO:0000313" key="2">
    <source>
        <dbReference type="EMBL" id="MBY4636404.1"/>
    </source>
</evidence>
<protein>
    <submittedName>
        <fullName evidence="2">EF-hand domain-containing protein</fullName>
    </submittedName>
</protein>
<dbReference type="PROSITE" id="PS50222">
    <property type="entry name" value="EF_HAND_2"/>
    <property type="match status" value="2"/>
</dbReference>
<reference evidence="2" key="1">
    <citation type="submission" date="2021-08" db="EMBL/GenBank/DDBJ databases">
        <title>Sphingopyxis panaciterrulae sp. nov., isolated from the surface water of the Yellow Sea.</title>
        <authorList>
            <person name="Gao Z."/>
            <person name="Zhang D."/>
            <person name="Zhang A."/>
        </authorList>
    </citation>
    <scope>NUCLEOTIDE SEQUENCE</scope>
    <source>
        <strain evidence="2">XHP0097</strain>
    </source>
</reference>
<feature type="domain" description="EF-hand" evidence="1">
    <location>
        <begin position="64"/>
        <end position="99"/>
    </location>
</feature>
<keyword evidence="3" id="KW-1185">Reference proteome</keyword>
<evidence type="ECO:0000313" key="3">
    <source>
        <dbReference type="Proteomes" id="UP001166571"/>
    </source>
</evidence>
<evidence type="ECO:0000259" key="1">
    <source>
        <dbReference type="PROSITE" id="PS50222"/>
    </source>
</evidence>
<accession>A0ABS7MBK4</accession>
<organism evidence="2 3">
    <name type="scientific">Sphingopyxis jiangsuensis</name>
    <dbReference type="NCBI Taxonomy" id="2871171"/>
    <lineage>
        <taxon>Bacteria</taxon>
        <taxon>Pseudomonadati</taxon>
        <taxon>Pseudomonadota</taxon>
        <taxon>Alphaproteobacteria</taxon>
        <taxon>Sphingomonadales</taxon>
        <taxon>Sphingomonadaceae</taxon>
        <taxon>Sphingopyxis</taxon>
    </lineage>
</organism>
<dbReference type="Gene3D" id="1.10.238.10">
    <property type="entry name" value="EF-hand"/>
    <property type="match status" value="1"/>
</dbReference>
<dbReference type="Pfam" id="PF13499">
    <property type="entry name" value="EF-hand_7"/>
    <property type="match status" value="1"/>
</dbReference>
<dbReference type="InterPro" id="IPR011992">
    <property type="entry name" value="EF-hand-dom_pair"/>
</dbReference>
<dbReference type="RefSeq" id="WP_222135885.1">
    <property type="nucleotide sequence ID" value="NZ_JAILXK010000001.1"/>
</dbReference>
<name>A0ABS7MBK4_9SPHN</name>
<dbReference type="SUPFAM" id="SSF47473">
    <property type="entry name" value="EF-hand"/>
    <property type="match status" value="1"/>
</dbReference>
<feature type="domain" description="EF-hand" evidence="1">
    <location>
        <begin position="22"/>
        <end position="57"/>
    </location>
</feature>
<dbReference type="EMBL" id="JAILXK010000001">
    <property type="protein sequence ID" value="MBY4636404.1"/>
    <property type="molecule type" value="Genomic_DNA"/>
</dbReference>